<dbReference type="PROSITE" id="PS50127">
    <property type="entry name" value="UBC_2"/>
    <property type="match status" value="1"/>
</dbReference>
<sequence length="156" mass="17959">MQKHLGKEFRRGNANFRVQKELREWLANPTENLQVAVGDNIRVWVVTLTGAKGTIFAGEKYKLKFTFPMDYPSKPPSVYFLQPPPRHEHVYTNGDICLNLLGRDWRPNMTASMLALSILSMLSSAREKKIPQDNHVHADNPPGKEQANWLYHDDRC</sequence>
<feature type="region of interest" description="Disordered" evidence="1">
    <location>
        <begin position="132"/>
        <end position="156"/>
    </location>
</feature>
<dbReference type="SMART" id="SM00212">
    <property type="entry name" value="UBCc"/>
    <property type="match status" value="1"/>
</dbReference>
<accession>A0A4D9DDH4</accession>
<dbReference type="CDD" id="cd23808">
    <property type="entry name" value="UBCc_UBE2W"/>
    <property type="match status" value="1"/>
</dbReference>
<evidence type="ECO:0000313" key="3">
    <source>
        <dbReference type="EMBL" id="TFJ88477.1"/>
    </source>
</evidence>
<reference evidence="3 4" key="1">
    <citation type="submission" date="2019-01" db="EMBL/GenBank/DDBJ databases">
        <title>Nuclear Genome Assembly of the Microalgal Biofuel strain Nannochloropsis salina CCMP1776.</title>
        <authorList>
            <person name="Hovde B."/>
        </authorList>
    </citation>
    <scope>NUCLEOTIDE SEQUENCE [LARGE SCALE GENOMIC DNA]</scope>
    <source>
        <strain evidence="3 4">CCMP1776</strain>
    </source>
</reference>
<proteinExistence type="predicted"/>
<gene>
    <name evidence="3" type="ORF">NSK_000051</name>
</gene>
<evidence type="ECO:0000259" key="2">
    <source>
        <dbReference type="PROSITE" id="PS50127"/>
    </source>
</evidence>
<evidence type="ECO:0000256" key="1">
    <source>
        <dbReference type="SAM" id="MobiDB-lite"/>
    </source>
</evidence>
<dbReference type="OrthoDB" id="1158011at2759"/>
<protein>
    <recommendedName>
        <fullName evidence="2">UBC core domain-containing protein</fullName>
    </recommendedName>
</protein>
<dbReference type="AlphaFoldDB" id="A0A4D9DDH4"/>
<name>A0A4D9DDH4_9STRA</name>
<dbReference type="InterPro" id="IPR000608">
    <property type="entry name" value="UBC"/>
</dbReference>
<feature type="domain" description="UBC core" evidence="2">
    <location>
        <begin position="13"/>
        <end position="156"/>
    </location>
</feature>
<dbReference type="EMBL" id="SDOX01000001">
    <property type="protein sequence ID" value="TFJ88477.1"/>
    <property type="molecule type" value="Genomic_DNA"/>
</dbReference>
<comment type="caution">
    <text evidence="3">The sequence shown here is derived from an EMBL/GenBank/DDBJ whole genome shotgun (WGS) entry which is preliminary data.</text>
</comment>
<dbReference type="Pfam" id="PF00179">
    <property type="entry name" value="UQ_con"/>
    <property type="match status" value="1"/>
</dbReference>
<dbReference type="InterPro" id="IPR050113">
    <property type="entry name" value="Ub_conjugating_enzyme"/>
</dbReference>
<dbReference type="InterPro" id="IPR016135">
    <property type="entry name" value="UBQ-conjugating_enzyme/RWD"/>
</dbReference>
<dbReference type="Proteomes" id="UP000355283">
    <property type="component" value="Unassembled WGS sequence"/>
</dbReference>
<organism evidence="3 4">
    <name type="scientific">Nannochloropsis salina CCMP1776</name>
    <dbReference type="NCBI Taxonomy" id="1027361"/>
    <lineage>
        <taxon>Eukaryota</taxon>
        <taxon>Sar</taxon>
        <taxon>Stramenopiles</taxon>
        <taxon>Ochrophyta</taxon>
        <taxon>Eustigmatophyceae</taxon>
        <taxon>Eustigmatales</taxon>
        <taxon>Monodopsidaceae</taxon>
        <taxon>Microchloropsis</taxon>
        <taxon>Microchloropsis salina</taxon>
    </lineage>
</organism>
<dbReference type="Gene3D" id="3.10.110.10">
    <property type="entry name" value="Ubiquitin Conjugating Enzyme"/>
    <property type="match status" value="1"/>
</dbReference>
<evidence type="ECO:0000313" key="4">
    <source>
        <dbReference type="Proteomes" id="UP000355283"/>
    </source>
</evidence>
<dbReference type="PANTHER" id="PTHR24067">
    <property type="entry name" value="UBIQUITIN-CONJUGATING ENZYME E2"/>
    <property type="match status" value="1"/>
</dbReference>
<dbReference type="SUPFAM" id="SSF54495">
    <property type="entry name" value="UBC-like"/>
    <property type="match status" value="1"/>
</dbReference>
<keyword evidence="4" id="KW-1185">Reference proteome</keyword>